<feature type="region of interest" description="Disordered" evidence="1">
    <location>
        <begin position="699"/>
        <end position="742"/>
    </location>
</feature>
<evidence type="ECO:0000256" key="1">
    <source>
        <dbReference type="SAM" id="MobiDB-lite"/>
    </source>
</evidence>
<protein>
    <submittedName>
        <fullName evidence="3">Uncharacterized protein</fullName>
    </submittedName>
</protein>
<comment type="caution">
    <text evidence="3">The sequence shown here is derived from an EMBL/GenBank/DDBJ whole genome shotgun (WGS) entry which is preliminary data.</text>
</comment>
<feature type="compositionally biased region" description="Acidic residues" evidence="1">
    <location>
        <begin position="714"/>
        <end position="729"/>
    </location>
</feature>
<dbReference type="Proteomes" id="UP000261257">
    <property type="component" value="Unassembled WGS sequence"/>
</dbReference>
<keyword evidence="2" id="KW-0732">Signal</keyword>
<dbReference type="EMBL" id="QSSQ01000044">
    <property type="protein sequence ID" value="RGL95825.1"/>
    <property type="molecule type" value="Genomic_DNA"/>
</dbReference>
<feature type="signal peptide" evidence="2">
    <location>
        <begin position="1"/>
        <end position="24"/>
    </location>
</feature>
<reference evidence="3 4" key="1">
    <citation type="submission" date="2018-08" db="EMBL/GenBank/DDBJ databases">
        <title>A genome reference for cultivated species of the human gut microbiota.</title>
        <authorList>
            <person name="Zou Y."/>
            <person name="Xue W."/>
            <person name="Luo G."/>
        </authorList>
    </citation>
    <scope>NUCLEOTIDE SEQUENCE [LARGE SCALE GENOMIC DNA]</scope>
    <source>
        <strain evidence="3 4">TF05-11AC</strain>
    </source>
</reference>
<dbReference type="RefSeq" id="WP_117634726.1">
    <property type="nucleotide sequence ID" value="NZ_QRQF01000042.1"/>
</dbReference>
<sequence>MIRVKLKKITALLLSGIMIASSLATPAYAIYSYYSMDALTDVDKAIKDWTWSADAEDRAKKIPLTPTGLSQQQTAIMGGYTTKFWFQDEKAKTVTINHNEKEIEIDFSKFNHRYYSCADSHNTGWFAPIGSQLVFKKMYFPTTNNNDYPEFIQNAPVDMDEKKFILLMISMLSAAYETPSASDLKDSDRSSMYYYLLWLSIWANDIYADNGVFHGLSPEEDWEYVRNMVLIGYPDRLNPDAWGSTAIYDAFRDGGPAQKYFYNCWKAAKFLSTFDYSDIGTSLPLSEPTMGDDGMYHMTFDYSGLDEYSKEVYRRLIADNLAAGWEYDNDGSRIDFKSADGKSDDNAIAVLHLQGTSEEDHFYNCGFGIGGLAGFQGCSKGRGPTPDWGNTQTYFSAVSEPLEILVGGGRITGGEGGWNVQVDRYEHSETWEAHYNIQLRKYDSETGQPLAGSKWDILEAFDASQLDSTDLESADNWANAKGSQFLRWDGWDYGDGNPDGNIANDPCTWDINVTNSDGLLMLGDNEENATNKVAHTDVKSYTYTKGYCGGHPDPDIEESGDPEVDAEIEAAAQEAWEAEVNKCEELAAKGGFFHSIDPGTAQEDLEADRNEYYKQFISLRYDYSAVELNPRPGYTIHGGHKDDIPIEIKTVTSSEYKDSNNTPTSLKESTQMRMKMLQPILPQADLGGERTNYVADGNTNVATPAHASASTADYEVEEMEDIEQEDSEEATPSNATASNAKRKNRLLSQLKDLFEAPKKLIEKNTVSLYASADDDDNDSLDGNFKPSEVPTISPIDGSIVDHTFVVYDHRTEGEIHINKRDLYLKDGENDNYDAYGDAVGDGTLEGAVYGLFALQNITHPDGHTGTVYQKDDLVAVATTDRNGDASFMAYTEAPGMTWNYNSGMIEKRPGDIHGPDNLYRDQAAADAVNDIENYIGHDSDGRVIQLIDSVAGDGSAYQKHSSNQAGIDGVMGTYATYPISNNEEENGNCWIGRPLIVEEGGTTYYIKELARSEGYELSVNGKTNLITNGQNNFEGEFKAADVTIGAITLDLTNNGNYFDITAQNVEHDITLQGNDFPAGAAFSISTIEKVPEKITVPVYSIIKKPVIATTGAFVFRDGQKVPASIGDTVSFASGQTYTVNAVSAKTDKTIGAKPLNYHTLGTPTVTDLHSGGSAAAFQSLYNTELENLGYKEPGTDAPWIRVKLSGTTDTERITAITTAILNYDLQYFNALRITDMEQSGGSLYAVMQYEWQLYGDSRDNSIYVPDKDRLYMKKDSGNGYFVYARYDDVASNPAVISFQMKNGFLERATLKDQEVSGLNVTYPEQLPEMYTLVTAQTPSYWVYAAGEQQIDDAGELKYTEETKVEYVQQDGFKEVERTIELTSLYDAAQKTYTITLPKEASDCRQLAS</sequence>
<gene>
    <name evidence="3" type="ORF">DXC39_27715</name>
</gene>
<evidence type="ECO:0000313" key="3">
    <source>
        <dbReference type="EMBL" id="RGL95825.1"/>
    </source>
</evidence>
<evidence type="ECO:0000256" key="2">
    <source>
        <dbReference type="SAM" id="SignalP"/>
    </source>
</evidence>
<feature type="chain" id="PRO_5038459370" evidence="2">
    <location>
        <begin position="25"/>
        <end position="1408"/>
    </location>
</feature>
<organism evidence="3 4">
    <name type="scientific">Hungatella hathewayi</name>
    <dbReference type="NCBI Taxonomy" id="154046"/>
    <lineage>
        <taxon>Bacteria</taxon>
        <taxon>Bacillati</taxon>
        <taxon>Bacillota</taxon>
        <taxon>Clostridia</taxon>
        <taxon>Lachnospirales</taxon>
        <taxon>Lachnospiraceae</taxon>
        <taxon>Hungatella</taxon>
    </lineage>
</organism>
<name>A0A3E4TUX6_9FIRM</name>
<evidence type="ECO:0000313" key="4">
    <source>
        <dbReference type="Proteomes" id="UP000261257"/>
    </source>
</evidence>
<proteinExistence type="predicted"/>
<accession>A0A3E4TUX6</accession>
<feature type="compositionally biased region" description="Polar residues" evidence="1">
    <location>
        <begin position="730"/>
        <end position="739"/>
    </location>
</feature>